<keyword evidence="15" id="KW-1185">Reference proteome</keyword>
<evidence type="ECO:0000256" key="9">
    <source>
        <dbReference type="NCBIfam" id="TIGR00362"/>
    </source>
</evidence>
<dbReference type="InterPro" id="IPR013159">
    <property type="entry name" value="DnaA_C"/>
</dbReference>
<evidence type="ECO:0000256" key="10">
    <source>
        <dbReference type="RuleBase" id="RU000577"/>
    </source>
</evidence>
<keyword evidence="6 8" id="KW-0446">Lipid-binding</keyword>
<comment type="domain">
    <text evidence="8">Domain I is involved in oligomerization and binding regulators, domain II is flexibile and of varying length in different bacteria, domain III forms the AAA+ region, while domain IV binds dsDNA.</text>
</comment>
<evidence type="ECO:0000256" key="6">
    <source>
        <dbReference type="ARBA" id="ARBA00023121"/>
    </source>
</evidence>
<feature type="region of interest" description="Domain I, interacts with DnaA modulators" evidence="8">
    <location>
        <begin position="1"/>
        <end position="156"/>
    </location>
</feature>
<dbReference type="RefSeq" id="WP_004857093.1">
    <property type="nucleotide sequence ID" value="NZ_JAGY01000007.1"/>
</dbReference>
<evidence type="ECO:0000256" key="4">
    <source>
        <dbReference type="ARBA" id="ARBA00022741"/>
    </source>
</evidence>
<dbReference type="CDD" id="cd06571">
    <property type="entry name" value="Bac_DnaA_C"/>
    <property type="match status" value="1"/>
</dbReference>
<dbReference type="Gene3D" id="1.10.1750.10">
    <property type="match status" value="1"/>
</dbReference>
<dbReference type="InterPro" id="IPR024633">
    <property type="entry name" value="DnaA_N_dom"/>
</dbReference>
<reference evidence="14 15" key="1">
    <citation type="submission" date="2012-03" db="EMBL/GenBank/DDBJ databases">
        <title>The Genome Sequence of Bartonella doshiae NCTC 12862.</title>
        <authorList>
            <consortium name="The Broad Institute Genome Sequencing Platform"/>
            <consortium name="The Broad Institute Genome Sequencing Center for Infectious Disease"/>
            <person name="Feldgarden M."/>
            <person name="Kirby J."/>
            <person name="Kosoy M."/>
            <person name="Birtles R."/>
            <person name="Probert W.S."/>
            <person name="Chiaraviglio L."/>
            <person name="Young S.K."/>
            <person name="Zeng Q."/>
            <person name="Gargeya S."/>
            <person name="Fitzgerald M."/>
            <person name="Haas B."/>
            <person name="Abouelleil A."/>
            <person name="Alvarado L."/>
            <person name="Arachchi H.M."/>
            <person name="Berlin A."/>
            <person name="Chapman S.B."/>
            <person name="Gearin G."/>
            <person name="Goldberg J."/>
            <person name="Griggs A."/>
            <person name="Gujja S."/>
            <person name="Hansen M."/>
            <person name="Heiman D."/>
            <person name="Howarth C."/>
            <person name="Larimer J."/>
            <person name="Lui A."/>
            <person name="MacDonald P.J.P."/>
            <person name="McCowen C."/>
            <person name="Montmayeur A."/>
            <person name="Murphy C."/>
            <person name="Neiman D."/>
            <person name="Pearson M."/>
            <person name="Priest M."/>
            <person name="Roberts A."/>
            <person name="Saif S."/>
            <person name="Shea T."/>
            <person name="Sisk P."/>
            <person name="Stolte C."/>
            <person name="Sykes S."/>
            <person name="Wortman J."/>
            <person name="Nusbaum C."/>
            <person name="Birren B."/>
        </authorList>
    </citation>
    <scope>NUCLEOTIDE SEQUENCE [LARGE SCALE GENOMIC DNA]</scope>
    <source>
        <strain evidence="14 15">NCTC 12862</strain>
    </source>
</reference>
<evidence type="ECO:0000256" key="7">
    <source>
        <dbReference type="ARBA" id="ARBA00023125"/>
    </source>
</evidence>
<keyword evidence="2 8" id="KW-0963">Cytoplasm</keyword>
<feature type="binding site" evidence="8">
    <location>
        <position position="231"/>
    </location>
    <ligand>
        <name>ATP</name>
        <dbReference type="ChEBI" id="CHEBI:30616"/>
    </ligand>
</feature>
<keyword evidence="5 8" id="KW-0067">ATP-binding</keyword>
<dbReference type="SUPFAM" id="SSF48295">
    <property type="entry name" value="TrpR-like"/>
    <property type="match status" value="1"/>
</dbReference>
<evidence type="ECO:0000313" key="14">
    <source>
        <dbReference type="EMBL" id="EJF79730.1"/>
    </source>
</evidence>
<sequence>MVDKLNSRTSSFKKVSVNILSAERIIKNKMTDITDISGSVGRSASVGHSVISEEEGAAAFARVMAQVKAQVGIEAYTSWFGRLKLAEYSRNIVKLSVPTAFLRSWINNHYGSLLTNLWKQENSAILRVEVIVRGMKRVSKGVVCRTSAAPVILEEQTSSPFVESYTEHSVKGVETGILGSPLDSRYTFENFVEGSSNRVALAAARSIAEGHKSALRFNPLFIHASVGLGKTHLLQAIAAAALKRLTSARVIYLTAEYFMWRFATAIRDNDALSFKEQLRDIDLLIIDDMQFLQGKSIQNEFCHLLNMLLDSAKQVVVAADRPPAELESLDLRVRSRLQGGVALEIEAPDYEMRLKMLRQRLKVAQQDDNMVTISDEVLEYIAKTVLGSGRDIEGAFNQLLFRQSFESDLSLERIDELLGHLVRSGEPKRIRIEEIQRAVARHYNVSKQDLLSNRRTRTVVKPRQVAMYLAKMLTPRSLPEIGRRFGGRDHTTVLHAVRKIEDMVCDDQTLAKELELLKRLIGEQAA</sequence>
<evidence type="ECO:0000256" key="8">
    <source>
        <dbReference type="HAMAP-Rule" id="MF_00377"/>
    </source>
</evidence>
<dbReference type="PROSITE" id="PS01008">
    <property type="entry name" value="DNAA"/>
    <property type="match status" value="1"/>
</dbReference>
<comment type="subcellular location">
    <subcellularLocation>
        <location evidence="8">Cytoplasm</location>
    </subcellularLocation>
</comment>
<evidence type="ECO:0000256" key="1">
    <source>
        <dbReference type="ARBA" id="ARBA00006583"/>
    </source>
</evidence>
<evidence type="ECO:0000256" key="3">
    <source>
        <dbReference type="ARBA" id="ARBA00022705"/>
    </source>
</evidence>
<protein>
    <recommendedName>
        <fullName evidence="8 9">Chromosomal replication initiator protein DnaA</fullName>
    </recommendedName>
</protein>
<feature type="binding site" evidence="8">
    <location>
        <position position="227"/>
    </location>
    <ligand>
        <name>ATP</name>
        <dbReference type="ChEBI" id="CHEBI:30616"/>
    </ligand>
</feature>
<keyword evidence="7 8" id="KW-0238">DNA-binding</keyword>
<dbReference type="Gene3D" id="1.10.8.60">
    <property type="match status" value="1"/>
</dbReference>
<feature type="domain" description="AAA+ ATPase" evidence="12">
    <location>
        <begin position="216"/>
        <end position="343"/>
    </location>
</feature>
<name>A0ABN0GF44_BARDO</name>
<comment type="caution">
    <text evidence="8">Lacks conserved residue(s) required for the propagation of feature annotation.</text>
</comment>
<dbReference type="SMART" id="SM00760">
    <property type="entry name" value="Bac_DnaA_C"/>
    <property type="match status" value="1"/>
</dbReference>
<dbReference type="SMART" id="SM00382">
    <property type="entry name" value="AAA"/>
    <property type="match status" value="1"/>
</dbReference>
<keyword evidence="4 8" id="KW-0547">Nucleotide-binding</keyword>
<dbReference type="SUPFAM" id="SSF52540">
    <property type="entry name" value="P-loop containing nucleoside triphosphate hydrolases"/>
    <property type="match status" value="1"/>
</dbReference>
<dbReference type="InterPro" id="IPR013317">
    <property type="entry name" value="DnaA_dom"/>
</dbReference>
<gene>
    <name evidence="8" type="primary">dnaA</name>
    <name evidence="14" type="ORF">MCS_01457</name>
</gene>
<proteinExistence type="inferred from homology"/>
<dbReference type="Pfam" id="PF11638">
    <property type="entry name" value="DnaA_N"/>
    <property type="match status" value="1"/>
</dbReference>
<dbReference type="Pfam" id="PF00308">
    <property type="entry name" value="Bac_DnaA"/>
    <property type="match status" value="1"/>
</dbReference>
<accession>A0ABN0GF44</accession>
<dbReference type="InterPro" id="IPR020591">
    <property type="entry name" value="Chromosome_initiator_DnaA-like"/>
</dbReference>
<dbReference type="InterPro" id="IPR001957">
    <property type="entry name" value="Chromosome_initiator_DnaA"/>
</dbReference>
<dbReference type="InterPro" id="IPR010921">
    <property type="entry name" value="Trp_repressor/repl_initiator"/>
</dbReference>
<evidence type="ECO:0000313" key="15">
    <source>
        <dbReference type="Proteomes" id="UP000008945"/>
    </source>
</evidence>
<comment type="similarity">
    <text evidence="1 8 11">Belongs to the DnaA family.</text>
</comment>
<comment type="subunit">
    <text evidence="8">Oligomerizes as a right-handed, spiral filament on DNA at oriC.</text>
</comment>
<evidence type="ECO:0000259" key="12">
    <source>
        <dbReference type="SMART" id="SM00382"/>
    </source>
</evidence>
<dbReference type="NCBIfam" id="TIGR00362">
    <property type="entry name" value="DnaA"/>
    <property type="match status" value="1"/>
</dbReference>
<dbReference type="EMBL" id="AILV01000015">
    <property type="protein sequence ID" value="EJF79730.1"/>
    <property type="molecule type" value="Genomic_DNA"/>
</dbReference>
<dbReference type="Proteomes" id="UP000008945">
    <property type="component" value="Unassembled WGS sequence"/>
</dbReference>
<evidence type="ECO:0000256" key="11">
    <source>
        <dbReference type="RuleBase" id="RU004227"/>
    </source>
</evidence>
<feature type="domain" description="Chromosomal replication initiator DnaA C-terminal" evidence="13">
    <location>
        <begin position="431"/>
        <end position="500"/>
    </location>
</feature>
<dbReference type="InterPro" id="IPR038454">
    <property type="entry name" value="DnaA_N_sf"/>
</dbReference>
<dbReference type="PANTHER" id="PTHR30050">
    <property type="entry name" value="CHROMOSOMAL REPLICATION INITIATOR PROTEIN DNAA"/>
    <property type="match status" value="1"/>
</dbReference>
<comment type="caution">
    <text evidence="14">The sequence shown here is derived from an EMBL/GenBank/DDBJ whole genome shotgun (WGS) entry which is preliminary data.</text>
</comment>
<evidence type="ECO:0000256" key="2">
    <source>
        <dbReference type="ARBA" id="ARBA00022490"/>
    </source>
</evidence>
<evidence type="ECO:0000256" key="5">
    <source>
        <dbReference type="ARBA" id="ARBA00022840"/>
    </source>
</evidence>
<organism evidence="14 15">
    <name type="scientific">Bartonella doshiae NCTC 12862 = ATCC 700133</name>
    <dbReference type="NCBI Taxonomy" id="1094553"/>
    <lineage>
        <taxon>Bacteria</taxon>
        <taxon>Pseudomonadati</taxon>
        <taxon>Pseudomonadota</taxon>
        <taxon>Alphaproteobacteria</taxon>
        <taxon>Hyphomicrobiales</taxon>
        <taxon>Bartonellaceae</taxon>
        <taxon>Bartonella</taxon>
    </lineage>
</organism>
<dbReference type="InterPro" id="IPR003593">
    <property type="entry name" value="AAA+_ATPase"/>
</dbReference>
<dbReference type="InterPro" id="IPR027417">
    <property type="entry name" value="P-loop_NTPase"/>
</dbReference>
<evidence type="ECO:0000259" key="13">
    <source>
        <dbReference type="SMART" id="SM00760"/>
    </source>
</evidence>
<dbReference type="Pfam" id="PF08299">
    <property type="entry name" value="Bac_DnaA_C"/>
    <property type="match status" value="1"/>
</dbReference>
<dbReference type="Gene3D" id="3.40.50.300">
    <property type="entry name" value="P-loop containing nucleotide triphosphate hydrolases"/>
    <property type="match status" value="1"/>
</dbReference>
<dbReference type="PANTHER" id="PTHR30050:SF2">
    <property type="entry name" value="CHROMOSOMAL REPLICATION INITIATOR PROTEIN DNAA"/>
    <property type="match status" value="1"/>
</dbReference>
<feature type="binding site" evidence="8">
    <location>
        <position position="230"/>
    </location>
    <ligand>
        <name>ATP</name>
        <dbReference type="ChEBI" id="CHEBI:30616"/>
    </ligand>
</feature>
<feature type="binding site" evidence="8">
    <location>
        <position position="229"/>
    </location>
    <ligand>
        <name>ATP</name>
        <dbReference type="ChEBI" id="CHEBI:30616"/>
    </ligand>
</feature>
<comment type="function">
    <text evidence="8 10">Plays an essential role in the initiation and regulation of chromosomal replication. ATP-DnaA binds to the origin of replication (oriC) to initiate formation of the DNA replication initiation complex once per cell cycle. Binds the DnaA box (a 9 base pair repeat at the origin) and separates the double-stranded (ds)DNA. Forms a right-handed helical filament on oriC DNA; dsDNA binds to the exterior of the filament while single-stranded (ss)DNA is stabiized in the filament's interior. The ATP-DnaA-oriC complex binds and stabilizes one strand of the AT-rich DNA unwinding element (DUE), permitting loading of DNA polymerase. After initiation quickly degrades to an ADP-DnaA complex that is not apt for DNA replication. Binds acidic phospholipids.</text>
</comment>
<dbReference type="InterPro" id="IPR018312">
    <property type="entry name" value="Chromosome_initiator_DnaA_CS"/>
</dbReference>
<dbReference type="PRINTS" id="PR00051">
    <property type="entry name" value="DNAA"/>
</dbReference>
<keyword evidence="3 8" id="KW-0235">DNA replication</keyword>
<dbReference type="Gene3D" id="3.30.300.180">
    <property type="match status" value="1"/>
</dbReference>
<dbReference type="HAMAP" id="MF_00377">
    <property type="entry name" value="DnaA_bact"/>
    <property type="match status" value="1"/>
</dbReference>
<feature type="region of interest" description="Domain IV, binds dsDNA" evidence="8">
    <location>
        <begin position="404"/>
        <end position="526"/>
    </location>
</feature>